<dbReference type="SUPFAM" id="SSF53254">
    <property type="entry name" value="Phosphoglycerate mutase-like"/>
    <property type="match status" value="1"/>
</dbReference>
<keyword evidence="8" id="KW-0378">Hydrolase</keyword>
<dbReference type="PANTHER" id="PTHR20963:SF51">
    <property type="entry name" value="MULTIPLE INOSITOL POLYPHOSPHATE PHOSPHATASE 1"/>
    <property type="match status" value="1"/>
</dbReference>
<comment type="catalytic activity">
    <reaction evidence="12">
        <text>1D-myo-inositol 1,2,5,6-tetrakisphosphate + H2O = 1D-myo-inositol 1,2,6-trisphosphate + phosphate</text>
        <dbReference type="Rhea" id="RHEA:77119"/>
        <dbReference type="ChEBI" id="CHEBI:15377"/>
        <dbReference type="ChEBI" id="CHEBI:43474"/>
        <dbReference type="ChEBI" id="CHEBI:195535"/>
        <dbReference type="ChEBI" id="CHEBI:195537"/>
        <dbReference type="EC" id="3.1.3.62"/>
    </reaction>
    <physiologicalReaction direction="left-to-right" evidence="12">
        <dbReference type="Rhea" id="RHEA:77120"/>
    </physiologicalReaction>
</comment>
<evidence type="ECO:0000256" key="6">
    <source>
        <dbReference type="ARBA" id="ARBA00022475"/>
    </source>
</evidence>
<evidence type="ECO:0000256" key="11">
    <source>
        <dbReference type="ARBA" id="ARBA00031642"/>
    </source>
</evidence>
<protein>
    <recommendedName>
        <fullName evidence="5">Multiple inositol polyphosphate phosphatase 1</fullName>
        <ecNumber evidence="4">3.1.3.62</ecNumber>
        <ecNumber evidence="3">3.1.3.80</ecNumber>
    </recommendedName>
    <alternativeName>
        <fullName evidence="11">2,3-bisphosphoglycerate 3-phosphatase</fullName>
    </alternativeName>
</protein>
<proteinExistence type="inferred from homology"/>
<evidence type="ECO:0000256" key="10">
    <source>
        <dbReference type="ARBA" id="ARBA00023180"/>
    </source>
</evidence>
<dbReference type="GO" id="GO:0005886">
    <property type="term" value="C:plasma membrane"/>
    <property type="evidence" value="ECO:0007669"/>
    <property type="project" value="UniProtKB-SubCell"/>
</dbReference>
<organism evidence="18 19">
    <name type="scientific">Arctia plantaginis</name>
    <name type="common">Wood tiger moth</name>
    <name type="synonym">Phalaena plantaginis</name>
    <dbReference type="NCBI Taxonomy" id="874455"/>
    <lineage>
        <taxon>Eukaryota</taxon>
        <taxon>Metazoa</taxon>
        <taxon>Ecdysozoa</taxon>
        <taxon>Arthropoda</taxon>
        <taxon>Hexapoda</taxon>
        <taxon>Insecta</taxon>
        <taxon>Pterygota</taxon>
        <taxon>Neoptera</taxon>
        <taxon>Endopterygota</taxon>
        <taxon>Lepidoptera</taxon>
        <taxon>Glossata</taxon>
        <taxon>Ditrysia</taxon>
        <taxon>Noctuoidea</taxon>
        <taxon>Erebidae</taxon>
        <taxon>Arctiinae</taxon>
        <taxon>Arctia</taxon>
    </lineage>
</organism>
<keyword evidence="6" id="KW-1003">Cell membrane</keyword>
<comment type="similarity">
    <text evidence="2">Belongs to the histidine acid phosphatase family. MINPP1 subfamily.</text>
</comment>
<dbReference type="InterPro" id="IPR029033">
    <property type="entry name" value="His_PPase_superfam"/>
</dbReference>
<evidence type="ECO:0000256" key="14">
    <source>
        <dbReference type="ARBA" id="ARBA00043691"/>
    </source>
</evidence>
<accession>A0A8S1ABW3</accession>
<evidence type="ECO:0000256" key="17">
    <source>
        <dbReference type="SAM" id="SignalP"/>
    </source>
</evidence>
<evidence type="ECO:0000256" key="16">
    <source>
        <dbReference type="PIRSR" id="PIRSR000894-2"/>
    </source>
</evidence>
<comment type="caution">
    <text evidence="18">The sequence shown here is derived from an EMBL/GenBank/DDBJ whole genome shotgun (WGS) entry which is preliminary data.</text>
</comment>
<dbReference type="CDD" id="cd07061">
    <property type="entry name" value="HP_HAP_like"/>
    <property type="match status" value="1"/>
</dbReference>
<evidence type="ECO:0000256" key="2">
    <source>
        <dbReference type="ARBA" id="ARBA00008422"/>
    </source>
</evidence>
<dbReference type="EC" id="3.1.3.62" evidence="4"/>
<feature type="disulfide bond" evidence="16">
    <location>
        <begin position="57"/>
        <end position="384"/>
    </location>
</feature>
<dbReference type="EC" id="3.1.3.80" evidence="3"/>
<evidence type="ECO:0000256" key="1">
    <source>
        <dbReference type="ARBA" id="ARBA00004236"/>
    </source>
</evidence>
<evidence type="ECO:0000256" key="3">
    <source>
        <dbReference type="ARBA" id="ARBA00012976"/>
    </source>
</evidence>
<reference evidence="18 19" key="1">
    <citation type="submission" date="2020-04" db="EMBL/GenBank/DDBJ databases">
        <authorList>
            <person name="Wallbank WR R."/>
            <person name="Pardo Diaz C."/>
            <person name="Kozak K."/>
            <person name="Martin S."/>
            <person name="Jiggins C."/>
            <person name="Moest M."/>
            <person name="Warren A I."/>
            <person name="Byers J.R.P. K."/>
            <person name="Montejo-Kovacevich G."/>
            <person name="Yen C E."/>
        </authorList>
    </citation>
    <scope>NUCLEOTIDE SEQUENCE [LARGE SCALE GENOMIC DNA]</scope>
</reference>
<evidence type="ECO:0000256" key="8">
    <source>
        <dbReference type="ARBA" id="ARBA00022801"/>
    </source>
</evidence>
<dbReference type="AlphaFoldDB" id="A0A8S1ABW3"/>
<feature type="signal peptide" evidence="17">
    <location>
        <begin position="1"/>
        <end position="23"/>
    </location>
</feature>
<sequence length="458" mass="53732">MTVFVTTFLVALVYLSDIQVAAFIKSNDFGIENHLGSRTPYRFKYNKNDSRVIYENCRDHKIWMVIRHGTRLPGVKDIMKAQNLTKIKQEILLQHSNGKGQLSMKQLKQMEDWYNDIPLERDKFLTLEGQNEMIQLAERMQRRFPHAMKQSYDNKTILFRYTATQRAQQSARYFATGLFGEKDVKRIVFPPAHKIDKVLRFYKYCDKWQKQVKKNPETYKEYNLFGISREMNETLEYVSKRLGLTNVLTLEMVNTIYKLCGYETAWHKRHISVWCNAFDDKSIKVLEYYHDLRSYWLDGYANELTYRQGCVSMRHMFNSLTKENRPRATFLFTHSGTLVKILAHLGLYKPEAPLTGSNMVNDRQWRTSDIDSFAANLAFVLFKCKGGDRVLTLHQEKIVRLPMCSEDLCPLKKLTNYFQDSIHNCNFNEICGTVEGKDEATQATKSKLNLTLRVNEEL</sequence>
<gene>
    <name evidence="18" type="ORF">APLA_LOCUS9975</name>
</gene>
<feature type="chain" id="PRO_5035878399" description="Multiple inositol polyphosphate phosphatase 1" evidence="17">
    <location>
        <begin position="24"/>
        <end position="458"/>
    </location>
</feature>
<dbReference type="Pfam" id="PF00328">
    <property type="entry name" value="His_Phos_2"/>
    <property type="match status" value="1"/>
</dbReference>
<feature type="disulfide bond" evidence="16">
    <location>
        <begin position="260"/>
        <end position="275"/>
    </location>
</feature>
<comment type="catalytic activity">
    <reaction evidence="14">
        <text>1D-myo-inositol hexakisphosphate + H2O = 1D-myo-inositol 1,2,4,5,6-pentakisphosphate + phosphate</text>
        <dbReference type="Rhea" id="RHEA:16989"/>
        <dbReference type="ChEBI" id="CHEBI:15377"/>
        <dbReference type="ChEBI" id="CHEBI:43474"/>
        <dbReference type="ChEBI" id="CHEBI:57798"/>
        <dbReference type="ChEBI" id="CHEBI:58130"/>
        <dbReference type="EC" id="3.1.3.62"/>
    </reaction>
    <physiologicalReaction direction="left-to-right" evidence="14">
        <dbReference type="Rhea" id="RHEA:16990"/>
    </physiologicalReaction>
</comment>
<evidence type="ECO:0000256" key="15">
    <source>
        <dbReference type="ARBA" id="ARBA00043832"/>
    </source>
</evidence>
<dbReference type="GO" id="GO:0034417">
    <property type="term" value="F:bisphosphoglycerate 3-phosphatase activity"/>
    <property type="evidence" value="ECO:0007669"/>
    <property type="project" value="UniProtKB-EC"/>
</dbReference>
<evidence type="ECO:0000256" key="12">
    <source>
        <dbReference type="ARBA" id="ARBA00043668"/>
    </source>
</evidence>
<keyword evidence="16" id="KW-1015">Disulfide bond</keyword>
<evidence type="ECO:0000256" key="5">
    <source>
        <dbReference type="ARBA" id="ARBA00018097"/>
    </source>
</evidence>
<dbReference type="InterPro" id="IPR016274">
    <property type="entry name" value="Histidine_acid_Pase_euk"/>
</dbReference>
<dbReference type="PIRSF" id="PIRSF000894">
    <property type="entry name" value="Acid_phosphatase"/>
    <property type="match status" value="1"/>
</dbReference>
<name>A0A8S1ABW3_ARCPL</name>
<keyword evidence="9" id="KW-0472">Membrane</keyword>
<dbReference type="GO" id="GO:0003993">
    <property type="term" value="F:acid phosphatase activity"/>
    <property type="evidence" value="ECO:0007669"/>
    <property type="project" value="TreeGrafter"/>
</dbReference>
<keyword evidence="7 17" id="KW-0732">Signal</keyword>
<comment type="catalytic activity">
    <reaction evidence="13">
        <text>1D-myo-inositol 1,2,4,5,6-pentakisphosphate + H2O = 1D-myo-inositol 1,2,5,6-tetrakisphosphate + phosphate</text>
        <dbReference type="Rhea" id="RHEA:77115"/>
        <dbReference type="ChEBI" id="CHEBI:15377"/>
        <dbReference type="ChEBI" id="CHEBI:43474"/>
        <dbReference type="ChEBI" id="CHEBI:57798"/>
        <dbReference type="ChEBI" id="CHEBI:195535"/>
        <dbReference type="EC" id="3.1.3.62"/>
    </reaction>
    <physiologicalReaction direction="left-to-right" evidence="13">
        <dbReference type="Rhea" id="RHEA:77116"/>
    </physiologicalReaction>
</comment>
<dbReference type="FunFam" id="3.40.50.1240:FF:000014">
    <property type="entry name" value="Multiple inositol polyphosphate phosphatase 1"/>
    <property type="match status" value="1"/>
</dbReference>
<dbReference type="GO" id="GO:0052745">
    <property type="term" value="F:inositol phosphate phosphatase activity"/>
    <property type="evidence" value="ECO:0007669"/>
    <property type="project" value="TreeGrafter"/>
</dbReference>
<dbReference type="InterPro" id="IPR000560">
    <property type="entry name" value="His_Pase_clade-2"/>
</dbReference>
<comment type="subcellular location">
    <subcellularLocation>
        <location evidence="1">Cell membrane</location>
    </subcellularLocation>
</comment>
<evidence type="ECO:0000256" key="9">
    <source>
        <dbReference type="ARBA" id="ARBA00023136"/>
    </source>
</evidence>
<evidence type="ECO:0000256" key="7">
    <source>
        <dbReference type="ARBA" id="ARBA00022729"/>
    </source>
</evidence>
<dbReference type="Proteomes" id="UP000494256">
    <property type="component" value="Unassembled WGS sequence"/>
</dbReference>
<dbReference type="PANTHER" id="PTHR20963">
    <property type="entry name" value="MULTIPLE INOSITOL POLYPHOSPHATE PHOSPHATASE-RELATED"/>
    <property type="match status" value="1"/>
</dbReference>
<keyword evidence="10" id="KW-0325">Glycoprotein</keyword>
<evidence type="ECO:0000256" key="4">
    <source>
        <dbReference type="ARBA" id="ARBA00013040"/>
    </source>
</evidence>
<dbReference type="EMBL" id="CADEBD010000312">
    <property type="protein sequence ID" value="CAB3242449.1"/>
    <property type="molecule type" value="Genomic_DNA"/>
</dbReference>
<comment type="catalytic activity">
    <reaction evidence="15">
        <text>(2R)-2,3-bisphosphoglycerate + H2O = (2R)-2-phosphoglycerate + phosphate</text>
        <dbReference type="Rhea" id="RHEA:27381"/>
        <dbReference type="ChEBI" id="CHEBI:15377"/>
        <dbReference type="ChEBI" id="CHEBI:43474"/>
        <dbReference type="ChEBI" id="CHEBI:58248"/>
        <dbReference type="ChEBI" id="CHEBI:58289"/>
        <dbReference type="EC" id="3.1.3.80"/>
    </reaction>
    <physiologicalReaction direction="left-to-right" evidence="15">
        <dbReference type="Rhea" id="RHEA:27382"/>
    </physiologicalReaction>
</comment>
<dbReference type="Gene3D" id="3.40.50.1240">
    <property type="entry name" value="Phosphoglycerate mutase-like"/>
    <property type="match status" value="1"/>
</dbReference>
<evidence type="ECO:0000256" key="13">
    <source>
        <dbReference type="ARBA" id="ARBA00043671"/>
    </source>
</evidence>
<evidence type="ECO:0000313" key="19">
    <source>
        <dbReference type="Proteomes" id="UP000494256"/>
    </source>
</evidence>
<evidence type="ECO:0000313" key="18">
    <source>
        <dbReference type="EMBL" id="CAB3242449.1"/>
    </source>
</evidence>
<feature type="disulfide bond" evidence="16">
    <location>
        <begin position="404"/>
        <end position="409"/>
    </location>
</feature>
<dbReference type="OrthoDB" id="7465541at2759"/>